<dbReference type="EMBL" id="CP061799">
    <property type="protein sequence ID" value="QTA78704.1"/>
    <property type="molecule type" value="Genomic_DNA"/>
</dbReference>
<name>A0A975GF12_9BACT</name>
<proteinExistence type="predicted"/>
<keyword evidence="4" id="KW-1185">Reference proteome</keyword>
<evidence type="ECO:0000256" key="1">
    <source>
        <dbReference type="SAM" id="Coils"/>
    </source>
</evidence>
<gene>
    <name evidence="3" type="ORF">dnl_09340</name>
</gene>
<sequence length="256" mass="30801">MKPNAQTGITLETIMQVQKEVIILHEKVNTIRSRMIPIQEDMEKAFQEYQNEIRTFLLRWKQLDFEIKNRKQKPRDTDEKYKTLDDEKKPERNPEDNKNPEAELKTDLPKPIRKTREEERKEELLEFLEWVLSDQSKENEKLLSNLIRMNEKPSLGLADMLERIPSTLLEKQIAEDEKNLLGWHTRLKNWHNALSQRLSIIEDQEARMCSDQRYALLQQKKQGTNIWNSFLEYHRQKLKIKIRQLEAELRKIKEQA</sequence>
<dbReference type="AlphaFoldDB" id="A0A975GF12"/>
<accession>A0A975GF12</accession>
<organism evidence="3 4">
    <name type="scientific">Desulfonema limicola</name>
    <dbReference type="NCBI Taxonomy" id="45656"/>
    <lineage>
        <taxon>Bacteria</taxon>
        <taxon>Pseudomonadati</taxon>
        <taxon>Thermodesulfobacteriota</taxon>
        <taxon>Desulfobacteria</taxon>
        <taxon>Desulfobacterales</taxon>
        <taxon>Desulfococcaceae</taxon>
        <taxon>Desulfonema</taxon>
    </lineage>
</organism>
<dbReference type="RefSeq" id="WP_207690532.1">
    <property type="nucleotide sequence ID" value="NZ_CP061799.1"/>
</dbReference>
<dbReference type="Proteomes" id="UP000663720">
    <property type="component" value="Chromosome"/>
</dbReference>
<feature type="region of interest" description="Disordered" evidence="2">
    <location>
        <begin position="71"/>
        <end position="114"/>
    </location>
</feature>
<protein>
    <submittedName>
        <fullName evidence="3">Uncharacterized protein</fullName>
    </submittedName>
</protein>
<dbReference type="KEGG" id="dli:dnl_09340"/>
<feature type="coiled-coil region" evidence="1">
    <location>
        <begin position="228"/>
        <end position="255"/>
    </location>
</feature>
<evidence type="ECO:0000256" key="2">
    <source>
        <dbReference type="SAM" id="MobiDB-lite"/>
    </source>
</evidence>
<evidence type="ECO:0000313" key="4">
    <source>
        <dbReference type="Proteomes" id="UP000663720"/>
    </source>
</evidence>
<evidence type="ECO:0000313" key="3">
    <source>
        <dbReference type="EMBL" id="QTA78704.1"/>
    </source>
</evidence>
<keyword evidence="1" id="KW-0175">Coiled coil</keyword>
<reference evidence="3" key="1">
    <citation type="journal article" date="2021" name="Microb. Physiol.">
        <title>Proteogenomic Insights into the Physiology of Marine, Sulfate-Reducing, Filamentous Desulfonema limicola and Desulfonema magnum.</title>
        <authorList>
            <person name="Schnaars V."/>
            <person name="Wohlbrand L."/>
            <person name="Scheve S."/>
            <person name="Hinrichs C."/>
            <person name="Reinhardt R."/>
            <person name="Rabus R."/>
        </authorList>
    </citation>
    <scope>NUCLEOTIDE SEQUENCE</scope>
    <source>
        <strain evidence="3">5ac10</strain>
    </source>
</reference>